<keyword evidence="8 12" id="KW-0267">Excision nuclease</keyword>
<keyword evidence="12 13" id="KW-0742">SOS response</keyword>
<comment type="subcellular location">
    <subcellularLocation>
        <location evidence="1 12 13">Cytoplasm</location>
    </subcellularLocation>
</comment>
<keyword evidence="6 12" id="KW-0228">DNA excision</keyword>
<dbReference type="SMART" id="SM00487">
    <property type="entry name" value="DEXDc"/>
    <property type="match status" value="1"/>
</dbReference>
<dbReference type="Gene3D" id="4.10.860.10">
    <property type="entry name" value="UVR domain"/>
    <property type="match status" value="1"/>
</dbReference>
<dbReference type="InterPro" id="IPR036876">
    <property type="entry name" value="UVR_dom_sf"/>
</dbReference>
<evidence type="ECO:0000256" key="14">
    <source>
        <dbReference type="SAM" id="Coils"/>
    </source>
</evidence>
<feature type="domain" description="UVR" evidence="15">
    <location>
        <begin position="620"/>
        <end position="653"/>
    </location>
</feature>
<comment type="subunit">
    <text evidence="10 12 13">Forms a heterotetramer with UvrA during the search for lesions. Interacts with UvrC in an incision complex.</text>
</comment>
<evidence type="ECO:0000256" key="9">
    <source>
        <dbReference type="ARBA" id="ARBA00023204"/>
    </source>
</evidence>
<dbReference type="GO" id="GO:0005524">
    <property type="term" value="F:ATP binding"/>
    <property type="evidence" value="ECO:0007669"/>
    <property type="project" value="UniProtKB-UniRule"/>
</dbReference>
<dbReference type="Gene3D" id="3.40.50.300">
    <property type="entry name" value="P-loop containing nucleotide triphosphate hydrolases"/>
    <property type="match status" value="3"/>
</dbReference>
<dbReference type="GO" id="GO:0005737">
    <property type="term" value="C:cytoplasm"/>
    <property type="evidence" value="ECO:0007669"/>
    <property type="project" value="UniProtKB-SubCell"/>
</dbReference>
<keyword evidence="14" id="KW-0175">Coiled coil</keyword>
<evidence type="ECO:0000259" key="16">
    <source>
        <dbReference type="PROSITE" id="PS51192"/>
    </source>
</evidence>
<dbReference type="CDD" id="cd18790">
    <property type="entry name" value="SF2_C_UvrB"/>
    <property type="match status" value="1"/>
</dbReference>
<evidence type="ECO:0000256" key="10">
    <source>
        <dbReference type="ARBA" id="ARBA00026033"/>
    </source>
</evidence>
<dbReference type="InterPro" id="IPR001650">
    <property type="entry name" value="Helicase_C-like"/>
</dbReference>
<dbReference type="PROSITE" id="PS51192">
    <property type="entry name" value="HELICASE_ATP_BIND_1"/>
    <property type="match status" value="1"/>
</dbReference>
<dbReference type="InterPro" id="IPR004807">
    <property type="entry name" value="UvrB"/>
</dbReference>
<dbReference type="GO" id="GO:0009380">
    <property type="term" value="C:excinuclease repair complex"/>
    <property type="evidence" value="ECO:0007669"/>
    <property type="project" value="InterPro"/>
</dbReference>
<feature type="coiled-coil region" evidence="14">
    <location>
        <begin position="250"/>
        <end position="281"/>
    </location>
</feature>
<feature type="domain" description="Helicase ATP-binding" evidence="16">
    <location>
        <begin position="24"/>
        <end position="148"/>
    </location>
</feature>
<dbReference type="GO" id="GO:0003677">
    <property type="term" value="F:DNA binding"/>
    <property type="evidence" value="ECO:0007669"/>
    <property type="project" value="UniProtKB-UniRule"/>
</dbReference>
<comment type="similarity">
    <text evidence="2 12 13">Belongs to the UvrB family.</text>
</comment>
<feature type="domain" description="Helicase C-terminal" evidence="17">
    <location>
        <begin position="429"/>
        <end position="591"/>
    </location>
</feature>
<dbReference type="Pfam" id="PF12344">
    <property type="entry name" value="UvrB"/>
    <property type="match status" value="1"/>
</dbReference>
<protein>
    <recommendedName>
        <fullName evidence="11 12">UvrABC system protein B</fullName>
        <shortName evidence="12">Protein UvrB</shortName>
    </recommendedName>
    <alternativeName>
        <fullName evidence="12">Excinuclease ABC subunit B</fullName>
    </alternativeName>
</protein>
<reference evidence="18 19" key="1">
    <citation type="journal article" date="2019" name="ISME J.">
        <title>Genome analyses of uncultured TG2/ZB3 bacteria in 'Margulisbacteria' specifically attached to ectosymbiotic spirochetes of protists in the termite gut.</title>
        <authorList>
            <person name="Utami Y.D."/>
            <person name="Kuwahara H."/>
            <person name="Igai K."/>
            <person name="Murakami T."/>
            <person name="Sugaya K."/>
            <person name="Morikawa T."/>
            <person name="Nagura Y."/>
            <person name="Yuki M."/>
            <person name="Deevong P."/>
            <person name="Inoue T."/>
            <person name="Kihara K."/>
            <person name="Lo N."/>
            <person name="Yamada A."/>
            <person name="Ohkuma M."/>
            <person name="Hongoh Y."/>
        </authorList>
    </citation>
    <scope>NUCLEOTIDE SEQUENCE [LARGE SCALE GENOMIC DNA]</scope>
    <source>
        <strain evidence="18">NkOx7-01</strain>
    </source>
</reference>
<dbReference type="PROSITE" id="PS51194">
    <property type="entry name" value="HELICASE_CTER"/>
    <property type="match status" value="1"/>
</dbReference>
<keyword evidence="4 12" id="KW-0547">Nucleotide-binding</keyword>
<evidence type="ECO:0000256" key="8">
    <source>
        <dbReference type="ARBA" id="ARBA00022881"/>
    </source>
</evidence>
<evidence type="ECO:0000256" key="4">
    <source>
        <dbReference type="ARBA" id="ARBA00022741"/>
    </source>
</evidence>
<dbReference type="Proteomes" id="UP000269352">
    <property type="component" value="Unassembled WGS sequence"/>
</dbReference>
<feature type="short sequence motif" description="Beta-hairpin" evidence="12">
    <location>
        <begin position="90"/>
        <end position="113"/>
    </location>
</feature>
<keyword evidence="3 12" id="KW-0963">Cytoplasm</keyword>
<dbReference type="Pfam" id="PF17757">
    <property type="entry name" value="UvrB_inter"/>
    <property type="match status" value="1"/>
</dbReference>
<dbReference type="InterPro" id="IPR014001">
    <property type="entry name" value="Helicase_ATP-bd"/>
</dbReference>
<dbReference type="GO" id="GO:0006289">
    <property type="term" value="P:nucleotide-excision repair"/>
    <property type="evidence" value="ECO:0007669"/>
    <property type="project" value="UniProtKB-UniRule"/>
</dbReference>
<keyword evidence="9 12" id="KW-0234">DNA repair</keyword>
<evidence type="ECO:0000256" key="5">
    <source>
        <dbReference type="ARBA" id="ARBA00022763"/>
    </source>
</evidence>
<dbReference type="CDD" id="cd17916">
    <property type="entry name" value="DEXHc_UvrB"/>
    <property type="match status" value="1"/>
</dbReference>
<comment type="domain">
    <text evidence="12">The beta-hairpin motif is involved in DNA binding.</text>
</comment>
<dbReference type="PROSITE" id="PS50151">
    <property type="entry name" value="UVR"/>
    <property type="match status" value="1"/>
</dbReference>
<evidence type="ECO:0000256" key="12">
    <source>
        <dbReference type="HAMAP-Rule" id="MF_00204"/>
    </source>
</evidence>
<dbReference type="SUPFAM" id="SSF46600">
    <property type="entry name" value="C-terminal UvrC-binding domain of UvrB"/>
    <property type="match status" value="1"/>
</dbReference>
<accession>A0A388TA26</accession>
<dbReference type="GO" id="GO:0009432">
    <property type="term" value="P:SOS response"/>
    <property type="evidence" value="ECO:0007669"/>
    <property type="project" value="UniProtKB-UniRule"/>
</dbReference>
<dbReference type="InterPro" id="IPR006935">
    <property type="entry name" value="Helicase/UvrB_N"/>
</dbReference>
<evidence type="ECO:0000256" key="13">
    <source>
        <dbReference type="RuleBase" id="RU003587"/>
    </source>
</evidence>
<dbReference type="Pfam" id="PF02151">
    <property type="entry name" value="UVR"/>
    <property type="match status" value="1"/>
</dbReference>
<evidence type="ECO:0000256" key="3">
    <source>
        <dbReference type="ARBA" id="ARBA00022490"/>
    </source>
</evidence>
<evidence type="ECO:0000256" key="7">
    <source>
        <dbReference type="ARBA" id="ARBA00022840"/>
    </source>
</evidence>
<name>A0A388TA26_TERA1</name>
<keyword evidence="19" id="KW-1185">Reference proteome</keyword>
<evidence type="ECO:0000256" key="6">
    <source>
        <dbReference type="ARBA" id="ARBA00022769"/>
    </source>
</evidence>
<dbReference type="PANTHER" id="PTHR24029">
    <property type="entry name" value="UVRABC SYSTEM PROTEIN B"/>
    <property type="match status" value="1"/>
</dbReference>
<dbReference type="SMART" id="SM00490">
    <property type="entry name" value="HELICc"/>
    <property type="match status" value="1"/>
</dbReference>
<evidence type="ECO:0000256" key="1">
    <source>
        <dbReference type="ARBA" id="ARBA00004496"/>
    </source>
</evidence>
<sequence length="653" mass="74027">MFQLRSEYQPAGDQPQAIAKLVKILSGAEKRPAVLLGVTGSGKTFTVANVIQSLQKPTLVIAHNKTLAAQLYSEFREFFPDNAVEYFVSYYDYYQPEAYIPATDTYIEKDASINQEIDRLRHAATKALMTRQDVIVVASVSCIYGLGLPEEYFNTVFYLKRGLAVSRDAVIKRLVEMHYERNDVDVSRGKFRVKGDTLELVPPDQLNIVRLEFWGDELEKITELNAADRTPLHTLADIAIYPGKHYVTDRQKLEISLQNIQREMEEQLAVFEKEKNAVAAQRIKQRTLYDLEMIREIGYCNGIENYSRHLDMRAAGSPPGTLLDYFPKDFLLVVDESHVTVSQIGGMSAGDKARKDRLVEYGFRLPSARDNRPLTFREFSAKIKDVIYVSATPADYELEQAGRENTVEQIIRPTGLVDPQVELKPVEGQVPDLIKEAEKVIARQERVLVTALTKRMSEELSQFLLGKGFKVCYLHSDIETLERVRILNDLRAGKYDILVGVNLLREGLDLPEVSLIAILDADKEGFLRSERSLIQTIGRAARNINGRVILYADTLTESLDKAVKETNRRRAIQMAYNKKHNITPETIKKNIKKSVVADDASISLGGLAAKPPLKNPLELLEYVKELRAEMFQAAERLDFERAALLRDKLKELE</sequence>
<dbReference type="EMBL" id="BGZN01000012">
    <property type="protein sequence ID" value="GBR73505.1"/>
    <property type="molecule type" value="Genomic_DNA"/>
</dbReference>
<keyword evidence="7 12" id="KW-0067">ATP-binding</keyword>
<feature type="binding site" evidence="12">
    <location>
        <begin position="37"/>
        <end position="44"/>
    </location>
    <ligand>
        <name>ATP</name>
        <dbReference type="ChEBI" id="CHEBI:30616"/>
    </ligand>
</feature>
<dbReference type="InterPro" id="IPR024759">
    <property type="entry name" value="UvrB_YAD/RRR_dom"/>
</dbReference>
<dbReference type="SUPFAM" id="SSF52540">
    <property type="entry name" value="P-loop containing nucleoside triphosphate hydrolases"/>
    <property type="match status" value="2"/>
</dbReference>
<evidence type="ECO:0000256" key="11">
    <source>
        <dbReference type="ARBA" id="ARBA00029504"/>
    </source>
</evidence>
<dbReference type="Pfam" id="PF04851">
    <property type="entry name" value="ResIII"/>
    <property type="match status" value="1"/>
</dbReference>
<dbReference type="HAMAP" id="MF_00204">
    <property type="entry name" value="UvrB"/>
    <property type="match status" value="1"/>
</dbReference>
<comment type="function">
    <text evidence="12">The UvrABC repair system catalyzes the recognition and processing of DNA lesions. A damage recognition complex composed of 2 UvrA and 2 UvrB subunits scans DNA for abnormalities. Upon binding of the UvrA(2)B(2) complex to a putative damaged site, the DNA wraps around one UvrB monomer. DNA wrap is dependent on ATP binding by UvrB and probably causes local melting of the DNA helix, facilitating insertion of UvrB beta-hairpin between the DNA strands. Then UvrB probes one DNA strand for the presence of a lesion. If a lesion is found the UvrA subunits dissociate and the UvrB-DNA preincision complex is formed. This complex is subsequently bound by UvrC and the second UvrB is released. If no lesion is found, the DNA wraps around the other UvrB subunit that will check the other stand for damage.</text>
</comment>
<dbReference type="GO" id="GO:0009381">
    <property type="term" value="F:excinuclease ABC activity"/>
    <property type="evidence" value="ECO:0007669"/>
    <property type="project" value="UniProtKB-UniRule"/>
</dbReference>
<dbReference type="GO" id="GO:0016887">
    <property type="term" value="F:ATP hydrolysis activity"/>
    <property type="evidence" value="ECO:0007669"/>
    <property type="project" value="InterPro"/>
</dbReference>
<dbReference type="AlphaFoldDB" id="A0A388TA26"/>
<comment type="caution">
    <text evidence="18">The sequence shown here is derived from an EMBL/GenBank/DDBJ whole genome shotgun (WGS) entry which is preliminary data.</text>
</comment>
<dbReference type="InterPro" id="IPR001943">
    <property type="entry name" value="UVR_dom"/>
</dbReference>
<dbReference type="InterPro" id="IPR027417">
    <property type="entry name" value="P-loop_NTPase"/>
</dbReference>
<gene>
    <name evidence="12 18" type="primary">uvrB</name>
    <name evidence="18" type="ORF">NO1_0878</name>
</gene>
<evidence type="ECO:0000259" key="17">
    <source>
        <dbReference type="PROSITE" id="PS51194"/>
    </source>
</evidence>
<evidence type="ECO:0000313" key="18">
    <source>
        <dbReference type="EMBL" id="GBR73505.1"/>
    </source>
</evidence>
<dbReference type="NCBIfam" id="NF003673">
    <property type="entry name" value="PRK05298.1"/>
    <property type="match status" value="1"/>
</dbReference>
<keyword evidence="5 12" id="KW-0227">DNA damage</keyword>
<dbReference type="Pfam" id="PF00271">
    <property type="entry name" value="Helicase_C"/>
    <property type="match status" value="1"/>
</dbReference>
<proteinExistence type="inferred from homology"/>
<evidence type="ECO:0000313" key="19">
    <source>
        <dbReference type="Proteomes" id="UP000269352"/>
    </source>
</evidence>
<dbReference type="InterPro" id="IPR041471">
    <property type="entry name" value="UvrB_inter"/>
</dbReference>
<dbReference type="PANTHER" id="PTHR24029:SF0">
    <property type="entry name" value="UVRABC SYSTEM PROTEIN B"/>
    <property type="match status" value="1"/>
</dbReference>
<organism evidence="18 19">
    <name type="scientific">Termititenax aidoneus</name>
    <dbReference type="NCBI Taxonomy" id="2218524"/>
    <lineage>
        <taxon>Bacteria</taxon>
        <taxon>Bacillati</taxon>
        <taxon>Candidatus Margulisiibacteriota</taxon>
        <taxon>Candidatus Termititenacia</taxon>
        <taxon>Candidatus Termititenacales</taxon>
        <taxon>Candidatus Termititenacaceae</taxon>
        <taxon>Candidatus Termititenax</taxon>
    </lineage>
</organism>
<evidence type="ECO:0000256" key="2">
    <source>
        <dbReference type="ARBA" id="ARBA00008533"/>
    </source>
</evidence>
<evidence type="ECO:0000259" key="15">
    <source>
        <dbReference type="PROSITE" id="PS50151"/>
    </source>
</evidence>
<dbReference type="NCBIfam" id="TIGR00631">
    <property type="entry name" value="uvrb"/>
    <property type="match status" value="1"/>
</dbReference>